<gene>
    <name evidence="9" type="ORF">DSLASN_34790</name>
</gene>
<accession>A0ABM7PKZ6</accession>
<keyword evidence="10" id="KW-1185">Reference proteome</keyword>
<evidence type="ECO:0000313" key="9">
    <source>
        <dbReference type="EMBL" id="BCS97847.1"/>
    </source>
</evidence>
<proteinExistence type="inferred from homology"/>
<protein>
    <recommendedName>
        <fullName evidence="11">Long-chain fatty acid transporter</fullName>
    </recommendedName>
</protein>
<organism evidence="9 10">
    <name type="scientific">Desulfoluna limicola</name>
    <dbReference type="NCBI Taxonomy" id="2810562"/>
    <lineage>
        <taxon>Bacteria</taxon>
        <taxon>Pseudomonadati</taxon>
        <taxon>Thermodesulfobacteriota</taxon>
        <taxon>Desulfobacteria</taxon>
        <taxon>Desulfobacterales</taxon>
        <taxon>Desulfolunaceae</taxon>
        <taxon>Desulfoluna</taxon>
    </lineage>
</organism>
<dbReference type="SUPFAM" id="SSF56935">
    <property type="entry name" value="Porins"/>
    <property type="match status" value="1"/>
</dbReference>
<dbReference type="PANTHER" id="PTHR35093:SF8">
    <property type="entry name" value="OUTER MEMBRANE PROTEIN NMB0088-RELATED"/>
    <property type="match status" value="1"/>
</dbReference>
<reference evidence="9 10" key="1">
    <citation type="submission" date="2021-02" db="EMBL/GenBank/DDBJ databases">
        <title>Complete genome of Desulfoluna sp. strain ASN36.</title>
        <authorList>
            <person name="Takahashi A."/>
            <person name="Kojima H."/>
            <person name="Fukui M."/>
        </authorList>
    </citation>
    <scope>NUCLEOTIDE SEQUENCE [LARGE SCALE GENOMIC DNA]</scope>
    <source>
        <strain evidence="9 10">ASN36</strain>
    </source>
</reference>
<evidence type="ECO:0000256" key="6">
    <source>
        <dbReference type="ARBA" id="ARBA00023136"/>
    </source>
</evidence>
<evidence type="ECO:0000256" key="5">
    <source>
        <dbReference type="ARBA" id="ARBA00022729"/>
    </source>
</evidence>
<feature type="signal peptide" evidence="8">
    <location>
        <begin position="1"/>
        <end position="21"/>
    </location>
</feature>
<keyword evidence="6" id="KW-0472">Membrane</keyword>
<evidence type="ECO:0000256" key="2">
    <source>
        <dbReference type="ARBA" id="ARBA00008163"/>
    </source>
</evidence>
<keyword evidence="3" id="KW-1134">Transmembrane beta strand</keyword>
<keyword evidence="4" id="KW-0812">Transmembrane</keyword>
<name>A0ABM7PKZ6_9BACT</name>
<evidence type="ECO:0000256" key="1">
    <source>
        <dbReference type="ARBA" id="ARBA00004571"/>
    </source>
</evidence>
<evidence type="ECO:0000256" key="4">
    <source>
        <dbReference type="ARBA" id="ARBA00022692"/>
    </source>
</evidence>
<evidence type="ECO:0008006" key="11">
    <source>
        <dbReference type="Google" id="ProtNLM"/>
    </source>
</evidence>
<dbReference type="Proteomes" id="UP001320148">
    <property type="component" value="Chromosome"/>
</dbReference>
<dbReference type="EMBL" id="AP024488">
    <property type="protein sequence ID" value="BCS97847.1"/>
    <property type="molecule type" value="Genomic_DNA"/>
</dbReference>
<dbReference type="RefSeq" id="WP_236889262.1">
    <property type="nucleotide sequence ID" value="NZ_AP024488.1"/>
</dbReference>
<evidence type="ECO:0000256" key="3">
    <source>
        <dbReference type="ARBA" id="ARBA00022452"/>
    </source>
</evidence>
<evidence type="ECO:0000313" key="10">
    <source>
        <dbReference type="Proteomes" id="UP001320148"/>
    </source>
</evidence>
<evidence type="ECO:0000256" key="7">
    <source>
        <dbReference type="ARBA" id="ARBA00023237"/>
    </source>
</evidence>
<comment type="similarity">
    <text evidence="2">Belongs to the OmpP1/FadL family.</text>
</comment>
<sequence>MVKRLACAAVCVLAASTMAYAGSVDTFGIGARATALGGAYSATADDPFAAYYNPAGLSQIEGKVFSAGVHLIDPTIKMSDFTVTERANMSNNLIDPSSFEDESSILVAPHMGYAQKINDTFALGVAVYAPWGLELDWEKEPTKNPGSYSSYHSYYKRYGVTPTLSYKVNDKLAFGVGVTIGKSEAGADTTKYLKDVGSYEIDHDNNAATAKVPFAGVVQGIIDGAGQANTAAAAAFYQSVLTGGVGPSGNPLTPTEIATYTKYRDIMGALANPAAPNQYLTGADLMGVPSDMHNKTIGMELEDDLNYSYNVGVMYKPNETITLGLTYRSECDADFEGDVLLDGVKSGTATMDYNHPQQIQAGVRYQPHNKFSIECDVVWTDWSINKEQLSVLGSPMEVTIINGIPASISEERFDRDWEDTKQLRFGMEYILNDMVTLRGGYFYDPTPIPDTTLDMQWPDADKKTYSLGAGFNFGRYTIDTVLQYTDIEQARHLGGESDNLNHSFQDNVVSASADGYILGAGVTLTARF</sequence>
<comment type="subcellular location">
    <subcellularLocation>
        <location evidence="1">Cell outer membrane</location>
        <topology evidence="1">Multi-pass membrane protein</topology>
    </subcellularLocation>
</comment>
<dbReference type="Pfam" id="PF03349">
    <property type="entry name" value="Toluene_X"/>
    <property type="match status" value="2"/>
</dbReference>
<keyword evidence="7" id="KW-0998">Cell outer membrane</keyword>
<dbReference type="InterPro" id="IPR005017">
    <property type="entry name" value="OMPP1/FadL/TodX"/>
</dbReference>
<evidence type="ECO:0000256" key="8">
    <source>
        <dbReference type="SAM" id="SignalP"/>
    </source>
</evidence>
<keyword evidence="5 8" id="KW-0732">Signal</keyword>
<dbReference type="Gene3D" id="2.40.160.60">
    <property type="entry name" value="Outer membrane protein transport protein (OMPP1/FadL/TodX)"/>
    <property type="match status" value="1"/>
</dbReference>
<dbReference type="PANTHER" id="PTHR35093">
    <property type="entry name" value="OUTER MEMBRANE PROTEIN NMB0088-RELATED"/>
    <property type="match status" value="1"/>
</dbReference>
<feature type="chain" id="PRO_5045431979" description="Long-chain fatty acid transporter" evidence="8">
    <location>
        <begin position="22"/>
        <end position="528"/>
    </location>
</feature>